<feature type="domain" description="YjiS-like" evidence="1">
    <location>
        <begin position="36"/>
        <end position="63"/>
    </location>
</feature>
<evidence type="ECO:0000259" key="1">
    <source>
        <dbReference type="Pfam" id="PF06568"/>
    </source>
</evidence>
<dbReference type="RefSeq" id="WP_133562269.1">
    <property type="nucleotide sequence ID" value="NZ_JACXWY010000007.1"/>
</dbReference>
<name>A0A927E8D6_9HYPH</name>
<dbReference type="Proteomes" id="UP000619295">
    <property type="component" value="Unassembled WGS sequence"/>
</dbReference>
<reference evidence="2" key="1">
    <citation type="submission" date="2020-09" db="EMBL/GenBank/DDBJ databases">
        <title>Bosea spartocytisi sp. nov. a root nodule endophyte of Spartocytisus supranubius in the high mountain ecosystem fo the Teide National Park (Canary Islands, Spain).</title>
        <authorList>
            <person name="Pulido-Suarez L."/>
            <person name="Peix A."/>
            <person name="Igual J.M."/>
            <person name="Socas-Perez N."/>
            <person name="Velazquez E."/>
            <person name="Flores-Felix J.D."/>
            <person name="Leon-Barrios M."/>
        </authorList>
    </citation>
    <scope>NUCLEOTIDE SEQUENCE</scope>
    <source>
        <strain evidence="2">SSUT16</strain>
    </source>
</reference>
<protein>
    <submittedName>
        <fullName evidence="2">DUF1127 domain-containing protein</fullName>
    </submittedName>
</protein>
<accession>A0A927E8D6</accession>
<keyword evidence="3" id="KW-1185">Reference proteome</keyword>
<comment type="caution">
    <text evidence="2">The sequence shown here is derived from an EMBL/GenBank/DDBJ whole genome shotgun (WGS) entry which is preliminary data.</text>
</comment>
<proteinExistence type="predicted"/>
<organism evidence="2 3">
    <name type="scientific">Bosea spartocytisi</name>
    <dbReference type="NCBI Taxonomy" id="2773451"/>
    <lineage>
        <taxon>Bacteria</taxon>
        <taxon>Pseudomonadati</taxon>
        <taxon>Pseudomonadota</taxon>
        <taxon>Alphaproteobacteria</taxon>
        <taxon>Hyphomicrobiales</taxon>
        <taxon>Boseaceae</taxon>
        <taxon>Bosea</taxon>
    </lineage>
</organism>
<dbReference type="EMBL" id="JACXWY010000007">
    <property type="protein sequence ID" value="MBD3846633.1"/>
    <property type="molecule type" value="Genomic_DNA"/>
</dbReference>
<dbReference type="Pfam" id="PF06568">
    <property type="entry name" value="YjiS-like"/>
    <property type="match status" value="1"/>
</dbReference>
<gene>
    <name evidence="2" type="ORF">IED13_13065</name>
</gene>
<dbReference type="InterPro" id="IPR009506">
    <property type="entry name" value="YjiS-like"/>
</dbReference>
<sequence length="124" mass="13307">MLLMTIATKTLSSVPAGVVRIAAAGIQKPVFLLRALIHRREVMRLAELDERGLKDIGLVRSDIAGALATSWLNDPSAVLAARSRSNADIAKARREQAVRHAGTQPTVPEPVLAKNADFMVARCA</sequence>
<evidence type="ECO:0000313" key="3">
    <source>
        <dbReference type="Proteomes" id="UP000619295"/>
    </source>
</evidence>
<dbReference type="AlphaFoldDB" id="A0A927E8D6"/>
<evidence type="ECO:0000313" key="2">
    <source>
        <dbReference type="EMBL" id="MBD3846633.1"/>
    </source>
</evidence>